<feature type="transmembrane region" description="Helical" evidence="5">
    <location>
        <begin position="442"/>
        <end position="464"/>
    </location>
</feature>
<dbReference type="InterPro" id="IPR020846">
    <property type="entry name" value="MFS_dom"/>
</dbReference>
<evidence type="ECO:0000256" key="5">
    <source>
        <dbReference type="SAM" id="Phobius"/>
    </source>
</evidence>
<evidence type="ECO:0000256" key="4">
    <source>
        <dbReference type="ARBA" id="ARBA00023136"/>
    </source>
</evidence>
<evidence type="ECO:0000259" key="6">
    <source>
        <dbReference type="PROSITE" id="PS50850"/>
    </source>
</evidence>
<evidence type="ECO:0000256" key="3">
    <source>
        <dbReference type="ARBA" id="ARBA00022989"/>
    </source>
</evidence>
<evidence type="ECO:0000313" key="7">
    <source>
        <dbReference type="EMBL" id="SNB72277.1"/>
    </source>
</evidence>
<dbReference type="PANTHER" id="PTHR23508">
    <property type="entry name" value="CARBOXYLIC ACID TRANSPORTER PROTEIN HOMOLOG"/>
    <property type="match status" value="1"/>
</dbReference>
<dbReference type="PANTHER" id="PTHR23508:SF10">
    <property type="entry name" value="CARBOXYLIC ACID TRANSPORTER PROTEIN HOMOLOG"/>
    <property type="match status" value="1"/>
</dbReference>
<feature type="transmembrane region" description="Helical" evidence="5">
    <location>
        <begin position="100"/>
        <end position="119"/>
    </location>
</feature>
<dbReference type="GO" id="GO:0005886">
    <property type="term" value="C:plasma membrane"/>
    <property type="evidence" value="ECO:0007669"/>
    <property type="project" value="TreeGrafter"/>
</dbReference>
<dbReference type="CDD" id="cd17316">
    <property type="entry name" value="MFS_SV2_like"/>
    <property type="match status" value="1"/>
</dbReference>
<feature type="transmembrane region" description="Helical" evidence="5">
    <location>
        <begin position="378"/>
        <end position="396"/>
    </location>
</feature>
<proteinExistence type="predicted"/>
<keyword evidence="8" id="KW-1185">Reference proteome</keyword>
<sequence>MTATAPTSQGRIVTDVPARLDRLPWSPFHRLVIAALGITWVLDGLEVTLAGSVAGALRASPALHFGDADIGIAGSAYLSGAVLGALFFGWLTDRMGRRKLFFITLALYLTATACAGLSWDGLSFFVFRFLTGAGIGGEYAAINSTIQELVPARYRGFTDLVVNGGFWLGAALGALVAALLLNPALIDPELGWRLAFLTGAALGVIVVFMRMWLPESPRWLALHGRAGEADAVVTEIEDGFRKAGFTLTAPDPKATLALRPMHDGAVRRALDTLFRVYPRRTLVGLTLMAAQAFFYNAIFFTYALVLANYYAVPSDQIGWHILPFALTNFLGPLLLGRLFDLWGRRKMLALTYGASGALLLIWASLFEGGLLTATTQTIGWMTVFFFASPAASAAYLTVAETFPLEIRALAIALFYAAATAIGGVAAPYLFGRLVEESSRTSLFIGYLFAAALMLVAAVVAWLFAVDAEGKSLEEVAPPLSREP</sequence>
<feature type="transmembrane region" description="Helical" evidence="5">
    <location>
        <begin position="347"/>
        <end position="366"/>
    </location>
</feature>
<feature type="transmembrane region" description="Helical" evidence="5">
    <location>
        <begin position="70"/>
        <end position="91"/>
    </location>
</feature>
<gene>
    <name evidence="7" type="ORF">SAMN06265338_104303</name>
</gene>
<evidence type="ECO:0000256" key="1">
    <source>
        <dbReference type="ARBA" id="ARBA00004141"/>
    </source>
</evidence>
<feature type="transmembrane region" description="Helical" evidence="5">
    <location>
        <begin position="192"/>
        <end position="213"/>
    </location>
</feature>
<feature type="transmembrane region" description="Helical" evidence="5">
    <location>
        <begin position="317"/>
        <end position="335"/>
    </location>
</feature>
<keyword evidence="4 5" id="KW-0472">Membrane</keyword>
<name>A0A212RJ36_RHOAC</name>
<accession>A0A212RJ36</accession>
<dbReference type="InterPro" id="IPR036259">
    <property type="entry name" value="MFS_trans_sf"/>
</dbReference>
<evidence type="ECO:0000313" key="8">
    <source>
        <dbReference type="Proteomes" id="UP000198418"/>
    </source>
</evidence>
<dbReference type="Proteomes" id="UP000198418">
    <property type="component" value="Unassembled WGS sequence"/>
</dbReference>
<dbReference type="SUPFAM" id="SSF103473">
    <property type="entry name" value="MFS general substrate transporter"/>
    <property type="match status" value="1"/>
</dbReference>
<protein>
    <submittedName>
        <fullName evidence="7">Predicted arabinose efflux permease, MFS family</fullName>
    </submittedName>
</protein>
<dbReference type="PROSITE" id="PS50850">
    <property type="entry name" value="MFS"/>
    <property type="match status" value="1"/>
</dbReference>
<keyword evidence="2 5" id="KW-0812">Transmembrane</keyword>
<dbReference type="EMBL" id="FYDG01000004">
    <property type="protein sequence ID" value="SNB72277.1"/>
    <property type="molecule type" value="Genomic_DNA"/>
</dbReference>
<feature type="transmembrane region" description="Helical" evidence="5">
    <location>
        <begin position="408"/>
        <end position="430"/>
    </location>
</feature>
<dbReference type="Gene3D" id="1.20.1250.20">
    <property type="entry name" value="MFS general substrate transporter like domains"/>
    <property type="match status" value="1"/>
</dbReference>
<feature type="transmembrane region" description="Helical" evidence="5">
    <location>
        <begin position="166"/>
        <end position="186"/>
    </location>
</feature>
<feature type="transmembrane region" description="Helical" evidence="5">
    <location>
        <begin position="125"/>
        <end position="146"/>
    </location>
</feature>
<feature type="domain" description="Major facilitator superfamily (MFS) profile" evidence="6">
    <location>
        <begin position="32"/>
        <end position="468"/>
    </location>
</feature>
<feature type="transmembrane region" description="Helical" evidence="5">
    <location>
        <begin position="282"/>
        <end position="305"/>
    </location>
</feature>
<dbReference type="InterPro" id="IPR005828">
    <property type="entry name" value="MFS_sugar_transport-like"/>
</dbReference>
<dbReference type="GO" id="GO:0046943">
    <property type="term" value="F:carboxylic acid transmembrane transporter activity"/>
    <property type="evidence" value="ECO:0007669"/>
    <property type="project" value="TreeGrafter"/>
</dbReference>
<keyword evidence="3 5" id="KW-1133">Transmembrane helix</keyword>
<reference evidence="8" key="1">
    <citation type="submission" date="2017-06" db="EMBL/GenBank/DDBJ databases">
        <authorList>
            <person name="Varghese N."/>
            <person name="Submissions S."/>
        </authorList>
    </citation>
    <scope>NUCLEOTIDE SEQUENCE [LARGE SCALE GENOMIC DNA]</scope>
    <source>
        <strain evidence="8">DSM 137</strain>
    </source>
</reference>
<dbReference type="AlphaFoldDB" id="A0A212RJ36"/>
<evidence type="ECO:0000256" key="2">
    <source>
        <dbReference type="ARBA" id="ARBA00022692"/>
    </source>
</evidence>
<dbReference type="RefSeq" id="WP_244593219.1">
    <property type="nucleotide sequence ID" value="NZ_FYDG01000004.1"/>
</dbReference>
<organism evidence="7 8">
    <name type="scientific">Rhodoblastus acidophilus</name>
    <name type="common">Rhodopseudomonas acidophila</name>
    <dbReference type="NCBI Taxonomy" id="1074"/>
    <lineage>
        <taxon>Bacteria</taxon>
        <taxon>Pseudomonadati</taxon>
        <taxon>Pseudomonadota</taxon>
        <taxon>Alphaproteobacteria</taxon>
        <taxon>Hyphomicrobiales</taxon>
        <taxon>Rhodoblastaceae</taxon>
        <taxon>Rhodoblastus</taxon>
    </lineage>
</organism>
<feature type="transmembrane region" description="Helical" evidence="5">
    <location>
        <begin position="31"/>
        <end position="50"/>
    </location>
</feature>
<dbReference type="Pfam" id="PF00083">
    <property type="entry name" value="Sugar_tr"/>
    <property type="match status" value="1"/>
</dbReference>
<comment type="subcellular location">
    <subcellularLocation>
        <location evidence="1">Membrane</location>
        <topology evidence="1">Multi-pass membrane protein</topology>
    </subcellularLocation>
</comment>